<comment type="caution">
    <text evidence="6">The sequence shown here is derived from an EMBL/GenBank/DDBJ whole genome shotgun (WGS) entry which is preliminary data.</text>
</comment>
<evidence type="ECO:0000256" key="2">
    <source>
        <dbReference type="ARBA" id="ARBA00022692"/>
    </source>
</evidence>
<dbReference type="Pfam" id="PF04140">
    <property type="entry name" value="ICMT"/>
    <property type="match status" value="1"/>
</dbReference>
<dbReference type="GO" id="GO:0004671">
    <property type="term" value="F:protein C-terminal S-isoprenylcysteine carboxyl O-methyltransferase activity"/>
    <property type="evidence" value="ECO:0007669"/>
    <property type="project" value="InterPro"/>
</dbReference>
<dbReference type="InterPro" id="IPR007269">
    <property type="entry name" value="ICMT_MeTrfase"/>
</dbReference>
<dbReference type="RefSeq" id="WP_024027105.1">
    <property type="nucleotide sequence ID" value="NZ_ALAN01000030.1"/>
</dbReference>
<reference evidence="6 7" key="1">
    <citation type="journal article" date="2014" name="Environ. Microbiol.">
        <title>The nitrate-ammonifying and nosZ-carrying bacterium Bacillus vireti is a potent source and sink for nitric and nitrous oxide under high nitrate conditions.</title>
        <authorList>
            <person name="Mania D."/>
            <person name="Heylen K."/>
            <person name="van Spanning R.J."/>
            <person name="Frostegard A."/>
        </authorList>
    </citation>
    <scope>NUCLEOTIDE SEQUENCE [LARGE SCALE GENOMIC DNA]</scope>
    <source>
        <strain evidence="6 7">LMG 21834</strain>
    </source>
</reference>
<sequence>MNNLLPFVILILFIAIQRVVELFIAKSNEKWLKRQGAIEFGNKHYKYLVFMHLLFFVALSTEKVLLNRGLSAVWPIFLAVFMLAQFMRGWAISSLGKYWNTKILVLKHAQVVRKGPYRLLKHPNYFVVTTELLVVPLLFNAFYTALLFTIFNFMILSIRIPEEEKALSMYTEYDEVFRGCHRFIPRIVK</sequence>
<evidence type="ECO:0000256" key="3">
    <source>
        <dbReference type="ARBA" id="ARBA00022989"/>
    </source>
</evidence>
<dbReference type="PANTHER" id="PTHR43847">
    <property type="entry name" value="BLL3993 PROTEIN"/>
    <property type="match status" value="1"/>
</dbReference>
<evidence type="ECO:0000313" key="6">
    <source>
        <dbReference type="EMBL" id="ETI70051.1"/>
    </source>
</evidence>
<evidence type="ECO:0000256" key="4">
    <source>
        <dbReference type="ARBA" id="ARBA00023136"/>
    </source>
</evidence>
<keyword evidence="4 5" id="KW-0472">Membrane</keyword>
<dbReference type="InterPro" id="IPR052527">
    <property type="entry name" value="Metal_cation-efflux_comp"/>
</dbReference>
<evidence type="ECO:0000256" key="5">
    <source>
        <dbReference type="SAM" id="Phobius"/>
    </source>
</evidence>
<dbReference type="Gene3D" id="1.20.120.1630">
    <property type="match status" value="1"/>
</dbReference>
<dbReference type="EMBL" id="ALAN01000030">
    <property type="protein sequence ID" value="ETI70051.1"/>
    <property type="molecule type" value="Genomic_DNA"/>
</dbReference>
<keyword evidence="7" id="KW-1185">Reference proteome</keyword>
<keyword evidence="3 5" id="KW-1133">Transmembrane helix</keyword>
<gene>
    <name evidence="6" type="ORF">BAVI_04444</name>
</gene>
<dbReference type="Proteomes" id="UP000018877">
    <property type="component" value="Unassembled WGS sequence"/>
</dbReference>
<protein>
    <recommendedName>
        <fullName evidence="8">Isoprenylcysteine carboxyl methyltransferase</fullName>
    </recommendedName>
</protein>
<evidence type="ECO:0000256" key="1">
    <source>
        <dbReference type="ARBA" id="ARBA00004141"/>
    </source>
</evidence>
<proteinExistence type="predicted"/>
<dbReference type="PANTHER" id="PTHR43847:SF1">
    <property type="entry name" value="BLL3993 PROTEIN"/>
    <property type="match status" value="1"/>
</dbReference>
<comment type="subcellular location">
    <subcellularLocation>
        <location evidence="1">Membrane</location>
        <topology evidence="1">Multi-pass membrane protein</topology>
    </subcellularLocation>
</comment>
<dbReference type="AlphaFoldDB" id="A0AB94ISJ9"/>
<keyword evidence="2 5" id="KW-0812">Transmembrane</keyword>
<feature type="transmembrane region" description="Helical" evidence="5">
    <location>
        <begin position="133"/>
        <end position="155"/>
    </location>
</feature>
<name>A0AB94ISJ9_9BACI</name>
<evidence type="ECO:0008006" key="8">
    <source>
        <dbReference type="Google" id="ProtNLM"/>
    </source>
</evidence>
<evidence type="ECO:0000313" key="7">
    <source>
        <dbReference type="Proteomes" id="UP000018877"/>
    </source>
</evidence>
<feature type="transmembrane region" description="Helical" evidence="5">
    <location>
        <begin position="72"/>
        <end position="91"/>
    </location>
</feature>
<dbReference type="GO" id="GO:0016020">
    <property type="term" value="C:membrane"/>
    <property type="evidence" value="ECO:0007669"/>
    <property type="project" value="UniProtKB-SubCell"/>
</dbReference>
<accession>A0AB94ISJ9</accession>
<organism evidence="6 7">
    <name type="scientific">Neobacillus vireti LMG 21834</name>
    <dbReference type="NCBI Taxonomy" id="1131730"/>
    <lineage>
        <taxon>Bacteria</taxon>
        <taxon>Bacillati</taxon>
        <taxon>Bacillota</taxon>
        <taxon>Bacilli</taxon>
        <taxon>Bacillales</taxon>
        <taxon>Bacillaceae</taxon>
        <taxon>Neobacillus</taxon>
    </lineage>
</organism>